<reference evidence="1 2" key="1">
    <citation type="journal article" date="2021" name="Microorganisms">
        <title>Genome Evolution of Filamentous Cyanobacterium Nostoc Species: From Facultative Symbiosis to Free Living.</title>
        <authorList>
            <person name="Huo D."/>
            <person name="Li H."/>
            <person name="Cai F."/>
            <person name="Guo X."/>
            <person name="Qiao Z."/>
            <person name="Wang W."/>
            <person name="Yu G."/>
            <person name="Li R."/>
        </authorList>
    </citation>
    <scope>NUCLEOTIDE SEQUENCE [LARGE SCALE GENOMIC DNA]</scope>
    <source>
        <strain evidence="1 2">CHAB 5714</strain>
    </source>
</reference>
<gene>
    <name evidence="1" type="ORF">LC586_39315</name>
</gene>
<dbReference type="InterPro" id="IPR009057">
    <property type="entry name" value="Homeodomain-like_sf"/>
</dbReference>
<evidence type="ECO:0000313" key="1">
    <source>
        <dbReference type="EMBL" id="MCC5605015.1"/>
    </source>
</evidence>
<protein>
    <submittedName>
        <fullName evidence="1">TetR/AcrR family transcriptional regulator</fullName>
    </submittedName>
</protein>
<dbReference type="RefSeq" id="WP_229491182.1">
    <property type="nucleotide sequence ID" value="NZ_JAIVFQ010000184.1"/>
</dbReference>
<dbReference type="SUPFAM" id="SSF46689">
    <property type="entry name" value="Homeodomain-like"/>
    <property type="match status" value="1"/>
</dbReference>
<organism evidence="1 2">
    <name type="scientific">Nostoc favosum CHAB5714</name>
    <dbReference type="NCBI Taxonomy" id="2780399"/>
    <lineage>
        <taxon>Bacteria</taxon>
        <taxon>Bacillati</taxon>
        <taxon>Cyanobacteriota</taxon>
        <taxon>Cyanophyceae</taxon>
        <taxon>Nostocales</taxon>
        <taxon>Nostocaceae</taxon>
        <taxon>Nostoc</taxon>
        <taxon>Nostoc favosum</taxon>
    </lineage>
</organism>
<comment type="caution">
    <text evidence="1">The sequence shown here is derived from an EMBL/GenBank/DDBJ whole genome shotgun (WGS) entry which is preliminary data.</text>
</comment>
<dbReference type="Gene3D" id="1.10.357.10">
    <property type="entry name" value="Tetracycline Repressor, domain 2"/>
    <property type="match status" value="1"/>
</dbReference>
<dbReference type="Proteomes" id="UP001199525">
    <property type="component" value="Unassembled WGS sequence"/>
</dbReference>
<evidence type="ECO:0000313" key="2">
    <source>
        <dbReference type="Proteomes" id="UP001199525"/>
    </source>
</evidence>
<sequence>MSRPTEPQKKQELLEQCLSAAIEAGALDSSINMIANKIGTSGRMLVYHFGSKQELERQLIGLLEIRLRQKLWSFQSLSLVRADCLAEPLLEMWSHLTSPDMLGLLKLTMELNQRAIQGDSETQRFVEQESQKWIDSLFNLTNDKTTALLLFHLFQGAILDFLTTGNAQRGQQTIKAFTETLR</sequence>
<accession>A0ABS8IL43</accession>
<keyword evidence="2" id="KW-1185">Reference proteome</keyword>
<dbReference type="EMBL" id="JAIVFQ010000184">
    <property type="protein sequence ID" value="MCC5605015.1"/>
    <property type="molecule type" value="Genomic_DNA"/>
</dbReference>
<proteinExistence type="predicted"/>
<name>A0ABS8IL43_9NOSO</name>